<dbReference type="PANTHER" id="PTHR23130">
    <property type="entry name" value="CYTOCHROME B561 AND DOMON DOMAIN-CONTAINING PROTEIN"/>
    <property type="match status" value="1"/>
</dbReference>
<dbReference type="InterPro" id="IPR005018">
    <property type="entry name" value="DOMON_domain"/>
</dbReference>
<feature type="domain" description="DOMON" evidence="11">
    <location>
        <begin position="70"/>
        <end position="195"/>
    </location>
</feature>
<keyword evidence="3 10" id="KW-0812">Transmembrane</keyword>
<feature type="binding site" description="axial binding residue" evidence="8">
    <location>
        <position position="310"/>
    </location>
    <ligand>
        <name>heme b</name>
        <dbReference type="ChEBI" id="CHEBI:60344"/>
        <label>1</label>
    </ligand>
    <ligandPart>
        <name>Fe</name>
        <dbReference type="ChEBI" id="CHEBI:18248"/>
    </ligandPart>
</feature>
<evidence type="ECO:0000256" key="9">
    <source>
        <dbReference type="SAM" id="MobiDB-lite"/>
    </source>
</evidence>
<dbReference type="Gene3D" id="1.20.120.1770">
    <property type="match status" value="1"/>
</dbReference>
<feature type="transmembrane region" description="Helical" evidence="10">
    <location>
        <begin position="380"/>
        <end position="406"/>
    </location>
</feature>
<feature type="compositionally biased region" description="Polar residues" evidence="9">
    <location>
        <begin position="433"/>
        <end position="445"/>
    </location>
</feature>
<comment type="subcellular location">
    <subcellularLocation>
        <location evidence="1">Membrane</location>
    </subcellularLocation>
</comment>
<reference evidence="13" key="1">
    <citation type="journal article" date="2020" name="Nat. Genet.">
        <title>Genomic diversifications of five Gossypium allopolyploid species and their impact on cotton improvement.</title>
        <authorList>
            <person name="Chen Z.J."/>
            <person name="Sreedasyam A."/>
            <person name="Ando A."/>
            <person name="Song Q."/>
            <person name="De Santiago L.M."/>
            <person name="Hulse-Kemp A.M."/>
            <person name="Ding M."/>
            <person name="Ye W."/>
            <person name="Kirkbride R.C."/>
            <person name="Jenkins J."/>
            <person name="Plott C."/>
            <person name="Lovell J."/>
            <person name="Lin Y.M."/>
            <person name="Vaughn R."/>
            <person name="Liu B."/>
            <person name="Simpson S."/>
            <person name="Scheffler B.E."/>
            <person name="Wen L."/>
            <person name="Saski C.A."/>
            <person name="Grover C.E."/>
            <person name="Hu G."/>
            <person name="Conover J.L."/>
            <person name="Carlson J.W."/>
            <person name="Shu S."/>
            <person name="Boston L.B."/>
            <person name="Williams M."/>
            <person name="Peterson D.G."/>
            <person name="McGee K."/>
            <person name="Jones D.C."/>
            <person name="Wendel J.F."/>
            <person name="Stelly D.M."/>
            <person name="Grimwood J."/>
            <person name="Schmutz J."/>
        </authorList>
    </citation>
    <scope>NUCLEOTIDE SEQUENCE [LARGE SCALE GENOMIC DNA]</scope>
    <source>
        <strain evidence="13">cv. TM-1</strain>
    </source>
</reference>
<feature type="transmembrane region" description="Helical" evidence="10">
    <location>
        <begin position="15"/>
        <end position="33"/>
    </location>
</feature>
<name>A0A1U8M3V9_GOSHI</name>
<dbReference type="GO" id="GO:0016020">
    <property type="term" value="C:membrane"/>
    <property type="evidence" value="ECO:0007669"/>
    <property type="project" value="UniProtKB-SubCell"/>
</dbReference>
<keyword evidence="8" id="KW-0408">Iron</keyword>
<accession>A0A1U8M3V9</accession>
<dbReference type="Pfam" id="PF03188">
    <property type="entry name" value="Cytochrom_B561"/>
    <property type="match status" value="1"/>
</dbReference>
<reference evidence="14" key="2">
    <citation type="submission" date="2025-08" db="UniProtKB">
        <authorList>
            <consortium name="RefSeq"/>
        </authorList>
    </citation>
    <scope>IDENTIFICATION</scope>
</reference>
<dbReference type="SMART" id="SM00665">
    <property type="entry name" value="B561"/>
    <property type="match status" value="1"/>
</dbReference>
<feature type="transmembrane region" description="Helical" evidence="10">
    <location>
        <begin position="351"/>
        <end position="368"/>
    </location>
</feature>
<evidence type="ECO:0000259" key="12">
    <source>
        <dbReference type="PROSITE" id="PS50939"/>
    </source>
</evidence>
<feature type="compositionally biased region" description="Basic and acidic residues" evidence="9">
    <location>
        <begin position="417"/>
        <end position="432"/>
    </location>
</feature>
<feature type="binding site" description="axial binding residue" evidence="8">
    <location>
        <position position="277"/>
    </location>
    <ligand>
        <name>heme b</name>
        <dbReference type="ChEBI" id="CHEBI:60344"/>
        <label>1</label>
    </ligand>
    <ligandPart>
        <name>Fe</name>
        <dbReference type="ChEBI" id="CHEBI:18248"/>
    </ligandPart>
</feature>
<feature type="binding site" description="axial binding residue" evidence="8">
    <location>
        <position position="349"/>
    </location>
    <ligand>
        <name>heme b</name>
        <dbReference type="ChEBI" id="CHEBI:60344"/>
        <label>1</label>
    </ligand>
    <ligandPart>
        <name>Fe</name>
        <dbReference type="ChEBI" id="CHEBI:18248"/>
    </ligandPart>
</feature>
<keyword evidence="2" id="KW-0813">Transport</keyword>
<dbReference type="CDD" id="cd08760">
    <property type="entry name" value="Cyt_b561_FRRS1_like"/>
    <property type="match status" value="1"/>
</dbReference>
<evidence type="ECO:0000256" key="1">
    <source>
        <dbReference type="ARBA" id="ARBA00004370"/>
    </source>
</evidence>
<evidence type="ECO:0000256" key="10">
    <source>
        <dbReference type="SAM" id="Phobius"/>
    </source>
</evidence>
<dbReference type="PROSITE" id="PS50939">
    <property type="entry name" value="CYTOCHROME_B561"/>
    <property type="match status" value="1"/>
</dbReference>
<feature type="binding site" description="axial binding residue" evidence="8">
    <location>
        <position position="240"/>
    </location>
    <ligand>
        <name>heme b</name>
        <dbReference type="ChEBI" id="CHEBI:60344"/>
        <label>1</label>
    </ligand>
    <ligandPart>
        <name>Fe</name>
        <dbReference type="ChEBI" id="CHEBI:18248"/>
    </ligandPart>
</feature>
<protein>
    <submittedName>
        <fullName evidence="14">Cytochrome b561 and DOMON domain-containing protein At4g12980 isoform X1</fullName>
    </submittedName>
</protein>
<evidence type="ECO:0000256" key="7">
    <source>
        <dbReference type="ARBA" id="ARBA00023136"/>
    </source>
</evidence>
<evidence type="ECO:0000256" key="8">
    <source>
        <dbReference type="PIRSR" id="PIRSR037471-1"/>
    </source>
</evidence>
<evidence type="ECO:0000256" key="6">
    <source>
        <dbReference type="ARBA" id="ARBA00022989"/>
    </source>
</evidence>
<organism evidence="13 14">
    <name type="scientific">Gossypium hirsutum</name>
    <name type="common">Upland cotton</name>
    <name type="synonym">Gossypium mexicanum</name>
    <dbReference type="NCBI Taxonomy" id="3635"/>
    <lineage>
        <taxon>Eukaryota</taxon>
        <taxon>Viridiplantae</taxon>
        <taxon>Streptophyta</taxon>
        <taxon>Embryophyta</taxon>
        <taxon>Tracheophyta</taxon>
        <taxon>Spermatophyta</taxon>
        <taxon>Magnoliopsida</taxon>
        <taxon>eudicotyledons</taxon>
        <taxon>Gunneridae</taxon>
        <taxon>Pentapetalae</taxon>
        <taxon>rosids</taxon>
        <taxon>malvids</taxon>
        <taxon>Malvales</taxon>
        <taxon>Malvaceae</taxon>
        <taxon>Malvoideae</taxon>
        <taxon>Gossypium</taxon>
    </lineage>
</organism>
<feature type="transmembrane region" description="Helical" evidence="10">
    <location>
        <begin position="311"/>
        <end position="331"/>
    </location>
</feature>
<dbReference type="PIRSF" id="PIRSF037471">
    <property type="entry name" value="UCP037471"/>
    <property type="match status" value="1"/>
</dbReference>
<dbReference type="PROSITE" id="PS50836">
    <property type="entry name" value="DOMON"/>
    <property type="match status" value="1"/>
</dbReference>
<keyword evidence="4" id="KW-0732">Signal</keyword>
<gene>
    <name evidence="14" type="primary">LOC107932747</name>
</gene>
<feature type="domain" description="Cytochrome b561" evidence="12">
    <location>
        <begin position="202"/>
        <end position="405"/>
    </location>
</feature>
<dbReference type="InterPro" id="IPR045265">
    <property type="entry name" value="AIR12_DOMON"/>
</dbReference>
<dbReference type="KEGG" id="ghi:107932747"/>
<dbReference type="RefSeq" id="XP_016720323.2">
    <property type="nucleotide sequence ID" value="XM_016864834.2"/>
</dbReference>
<dbReference type="Proteomes" id="UP000818029">
    <property type="component" value="Chromosome A04"/>
</dbReference>
<keyword evidence="7 10" id="KW-0472">Membrane</keyword>
<dbReference type="InterPro" id="IPR017214">
    <property type="entry name" value="UCP037471"/>
</dbReference>
<evidence type="ECO:0000256" key="3">
    <source>
        <dbReference type="ARBA" id="ARBA00022692"/>
    </source>
</evidence>
<evidence type="ECO:0000313" key="13">
    <source>
        <dbReference type="Proteomes" id="UP000818029"/>
    </source>
</evidence>
<keyword evidence="13" id="KW-1185">Reference proteome</keyword>
<evidence type="ECO:0000313" key="14">
    <source>
        <dbReference type="RefSeq" id="XP_016720323.2"/>
    </source>
</evidence>
<dbReference type="STRING" id="3635.A0A1U8M3V9"/>
<evidence type="ECO:0000256" key="5">
    <source>
        <dbReference type="ARBA" id="ARBA00022982"/>
    </source>
</evidence>
<dbReference type="Pfam" id="PF04526">
    <property type="entry name" value="DUF568"/>
    <property type="match status" value="1"/>
</dbReference>
<evidence type="ECO:0000256" key="2">
    <source>
        <dbReference type="ARBA" id="ARBA00022448"/>
    </source>
</evidence>
<dbReference type="PANTHER" id="PTHR23130:SF175">
    <property type="entry name" value="CYTOCHROME B561 AND DOMON DOMAIN-CONTAINING PROTEIN"/>
    <property type="match status" value="1"/>
</dbReference>
<dbReference type="GO" id="GO:0046872">
    <property type="term" value="F:metal ion binding"/>
    <property type="evidence" value="ECO:0007669"/>
    <property type="project" value="UniProtKB-KW"/>
</dbReference>
<sequence>MINPSKKGKTKMQSFALNTIFILISLSHLSIVVSSSKPLNPCNGDFLHTQAYRQMQNQTNTTHCKKLSSLQAQFAWNYHKTSHNQTQLNILIGTKLITNMGWLAWGINPDLPRMVGTRAIIAVKVPNQITPSVNTYNITKDIQLGCKFQPSGIDFMVQNMTVVDDKDVGFFSVFATLVLPQRYNVSSLNHVWQVGYCVDGLEPKMHETSLGNLDSKEVLDLETGDCQNIGQHRRHMRKIHGILNIIGWGTLMPLGVIVARYFKQFPIKLDPCWYYFHYCCQVVGYILGTAGWGLGLFLGHESKYYTFHSHRVLGICIFGFTTLQVTQILAFQFKPTQEDEYRKHWNVYHHFLGYALLVMIPVNIYKGIKLLKPNNITWKWTYNGILVLLGVVVLALEIVTWAIFLYKKCCKKTVEESSPRRVEIEEDNKGQTKEGSSSRTIEVQE</sequence>
<keyword evidence="8" id="KW-0479">Metal-binding</keyword>
<dbReference type="SMR" id="A0A1U8M3V9"/>
<dbReference type="AlphaFoldDB" id="A0A1U8M3V9"/>
<dbReference type="PaxDb" id="3635-A0A1U8M3V9"/>
<feature type="transmembrane region" description="Helical" evidence="10">
    <location>
        <begin position="241"/>
        <end position="262"/>
    </location>
</feature>
<proteinExistence type="predicted"/>
<evidence type="ECO:0000259" key="11">
    <source>
        <dbReference type="PROSITE" id="PS50836"/>
    </source>
</evidence>
<feature type="region of interest" description="Disordered" evidence="9">
    <location>
        <begin position="417"/>
        <end position="445"/>
    </location>
</feature>
<dbReference type="InterPro" id="IPR006593">
    <property type="entry name" value="Cyt_b561/ferric_Rdtase_TM"/>
</dbReference>
<keyword evidence="6 10" id="KW-1133">Transmembrane helix</keyword>
<feature type="transmembrane region" description="Helical" evidence="10">
    <location>
        <begin position="274"/>
        <end position="299"/>
    </location>
</feature>
<dbReference type="GeneID" id="107932747"/>
<evidence type="ECO:0000256" key="4">
    <source>
        <dbReference type="ARBA" id="ARBA00022729"/>
    </source>
</evidence>
<keyword evidence="5" id="KW-0249">Electron transport</keyword>